<dbReference type="RefSeq" id="WP_123959766.1">
    <property type="nucleotide sequence ID" value="NZ_CP033898.1"/>
</dbReference>
<dbReference type="AlphaFoldDB" id="A0A3G6IT60"/>
<keyword evidence="1" id="KW-1133">Transmembrane helix</keyword>
<organism evidence="2 3">
    <name type="scientific">Corynebacterium pseudopelargi</name>
    <dbReference type="NCBI Taxonomy" id="2080757"/>
    <lineage>
        <taxon>Bacteria</taxon>
        <taxon>Bacillati</taxon>
        <taxon>Actinomycetota</taxon>
        <taxon>Actinomycetes</taxon>
        <taxon>Mycobacteriales</taxon>
        <taxon>Corynebacteriaceae</taxon>
        <taxon>Corynebacterium</taxon>
    </lineage>
</organism>
<accession>A0A3G6IT60</accession>
<keyword evidence="1" id="KW-0812">Transmembrane</keyword>
<keyword evidence="1" id="KW-0472">Membrane</keyword>
<gene>
    <name evidence="2" type="ORF">CPPEL_03175</name>
</gene>
<sequence>MIQQTIRATERALGDEFHIRKYHEASTYTLTLSMYLTLIGCIAIAVLADNPWLSFIPLATVGIANSIGTSRMRKEIPAPVIPKPFSPAMRKHTIVTLILTFIWLLIFSWKLGGDSSFIIGGIVGVVVVLLIAPVYSRKQHKRDTARIDAELED</sequence>
<evidence type="ECO:0000313" key="3">
    <source>
        <dbReference type="Proteomes" id="UP000271426"/>
    </source>
</evidence>
<name>A0A3G6IT60_9CORY</name>
<evidence type="ECO:0000256" key="1">
    <source>
        <dbReference type="SAM" id="Phobius"/>
    </source>
</evidence>
<feature type="transmembrane region" description="Helical" evidence="1">
    <location>
        <begin position="117"/>
        <end position="136"/>
    </location>
</feature>
<proteinExistence type="predicted"/>
<feature type="transmembrane region" description="Helical" evidence="1">
    <location>
        <begin position="54"/>
        <end position="72"/>
    </location>
</feature>
<feature type="transmembrane region" description="Helical" evidence="1">
    <location>
        <begin position="28"/>
        <end position="48"/>
    </location>
</feature>
<feature type="transmembrane region" description="Helical" evidence="1">
    <location>
        <begin position="93"/>
        <end position="111"/>
    </location>
</feature>
<keyword evidence="3" id="KW-1185">Reference proteome</keyword>
<dbReference type="OrthoDB" id="4409209at2"/>
<dbReference type="KEGG" id="cpso:CPPEL_03175"/>
<protein>
    <submittedName>
        <fullName evidence="2">Uncharacterized protein</fullName>
    </submittedName>
</protein>
<reference evidence="2 3" key="1">
    <citation type="submission" date="2018-11" db="EMBL/GenBank/DDBJ databases">
        <authorList>
            <person name="Kleinhagauer T."/>
            <person name="Glaeser S.P."/>
            <person name="Spergser J."/>
            <person name="Ruckert C."/>
            <person name="Kaempfer P."/>
            <person name="Busse H.-J."/>
        </authorList>
    </citation>
    <scope>NUCLEOTIDE SEQUENCE [LARGE SCALE GENOMIC DNA]</scope>
    <source>
        <strain evidence="2 3">812CH</strain>
    </source>
</reference>
<dbReference type="EMBL" id="CP033898">
    <property type="protein sequence ID" value="AZA08766.1"/>
    <property type="molecule type" value="Genomic_DNA"/>
</dbReference>
<evidence type="ECO:0000313" key="2">
    <source>
        <dbReference type="EMBL" id="AZA08766.1"/>
    </source>
</evidence>
<dbReference type="Proteomes" id="UP000271426">
    <property type="component" value="Chromosome"/>
</dbReference>